<proteinExistence type="predicted"/>
<feature type="transmembrane region" description="Helical" evidence="1">
    <location>
        <begin position="46"/>
        <end position="69"/>
    </location>
</feature>
<dbReference type="AlphaFoldDB" id="A0A6I5KN70"/>
<feature type="transmembrane region" description="Helical" evidence="1">
    <location>
        <begin position="75"/>
        <end position="96"/>
    </location>
</feature>
<dbReference type="RefSeq" id="WP_163632581.1">
    <property type="nucleotide sequence ID" value="NZ_JAAAMI010000001.1"/>
</dbReference>
<keyword evidence="3" id="KW-1185">Reference proteome</keyword>
<gene>
    <name evidence="2" type="ORF">GTK07_02165</name>
</gene>
<keyword evidence="1" id="KW-0472">Membrane</keyword>
<dbReference type="Proteomes" id="UP000468707">
    <property type="component" value="Unassembled WGS sequence"/>
</dbReference>
<comment type="caution">
    <text evidence="2">The sequence shown here is derived from an EMBL/GenBank/DDBJ whole genome shotgun (WGS) entry which is preliminary data.</text>
</comment>
<reference evidence="2 3" key="1">
    <citation type="submission" date="2020-01" db="EMBL/GenBank/DDBJ databases">
        <title>Muricauda sediminis sp.nov. 40Bstr401.</title>
        <authorList>
            <person name="Xue Z."/>
            <person name="Zhu S."/>
            <person name="Ren N."/>
            <person name="Chen T."/>
            <person name="Chen X."/>
            <person name="Chen J."/>
            <person name="Yang J."/>
        </authorList>
    </citation>
    <scope>NUCLEOTIDE SEQUENCE [LARGE SCALE GENOMIC DNA]</scope>
    <source>
        <strain evidence="2 3">40Bstr401</strain>
    </source>
</reference>
<evidence type="ECO:0008006" key="4">
    <source>
        <dbReference type="Google" id="ProtNLM"/>
    </source>
</evidence>
<organism evidence="2 3">
    <name type="scientific">Flagellimonas sediminis</name>
    <dbReference type="NCBI Taxonomy" id="2696468"/>
    <lineage>
        <taxon>Bacteria</taxon>
        <taxon>Pseudomonadati</taxon>
        <taxon>Bacteroidota</taxon>
        <taxon>Flavobacteriia</taxon>
        <taxon>Flavobacteriales</taxon>
        <taxon>Flavobacteriaceae</taxon>
        <taxon>Flagellimonas</taxon>
    </lineage>
</organism>
<dbReference type="EMBL" id="JAAAMI010000001">
    <property type="protein sequence ID" value="NDV42116.1"/>
    <property type="molecule type" value="Genomic_DNA"/>
</dbReference>
<evidence type="ECO:0000256" key="1">
    <source>
        <dbReference type="SAM" id="Phobius"/>
    </source>
</evidence>
<evidence type="ECO:0000313" key="2">
    <source>
        <dbReference type="EMBL" id="NDV42116.1"/>
    </source>
</evidence>
<accession>A0A6I5KN70</accession>
<name>A0A6I5KN70_9FLAO</name>
<protein>
    <recommendedName>
        <fullName evidence="4">Phage holin family protein</fullName>
    </recommendedName>
</protein>
<keyword evidence="1" id="KW-0812">Transmembrane</keyword>
<sequence>MAFEDIKEQIAEAEDSAKSYVSKSIDFYRLKSFKSMMQGITVGAKAILIGSMVAMALLFLSISAAFWIGESLESNAAGFLSVGSFYVLIGILIYAFRQRLEKPLLEKFSKFYFDEL</sequence>
<keyword evidence="1" id="KW-1133">Transmembrane helix</keyword>
<evidence type="ECO:0000313" key="3">
    <source>
        <dbReference type="Proteomes" id="UP000468707"/>
    </source>
</evidence>